<dbReference type="GO" id="GO:0007160">
    <property type="term" value="P:cell-matrix adhesion"/>
    <property type="evidence" value="ECO:0007669"/>
    <property type="project" value="InterPro"/>
</dbReference>
<evidence type="ECO:0000259" key="13">
    <source>
        <dbReference type="PROSITE" id="PS50026"/>
    </source>
</evidence>
<feature type="domain" description="EGF-like" evidence="13">
    <location>
        <begin position="1633"/>
        <end position="1676"/>
    </location>
</feature>
<evidence type="ECO:0000256" key="6">
    <source>
        <dbReference type="ARBA" id="ARBA00022737"/>
    </source>
</evidence>
<feature type="region of interest" description="Disordered" evidence="11">
    <location>
        <begin position="2492"/>
        <end position="2511"/>
    </location>
</feature>
<dbReference type="Proteomes" id="UP001195483">
    <property type="component" value="Unassembled WGS sequence"/>
</dbReference>
<feature type="region of interest" description="Disordered" evidence="11">
    <location>
        <begin position="2422"/>
        <end position="2478"/>
    </location>
</feature>
<feature type="compositionally biased region" description="Low complexity" evidence="11">
    <location>
        <begin position="2930"/>
        <end position="2944"/>
    </location>
</feature>
<dbReference type="InterPro" id="IPR001881">
    <property type="entry name" value="EGF-like_Ca-bd_dom"/>
</dbReference>
<dbReference type="PROSITE" id="PS00010">
    <property type="entry name" value="ASX_HYDROXYL"/>
    <property type="match status" value="11"/>
</dbReference>
<feature type="compositionally biased region" description="Low complexity" evidence="11">
    <location>
        <begin position="2913"/>
        <end position="2922"/>
    </location>
</feature>
<organism evidence="16 17">
    <name type="scientific">Potamilus streckersoni</name>
    <dbReference type="NCBI Taxonomy" id="2493646"/>
    <lineage>
        <taxon>Eukaryota</taxon>
        <taxon>Metazoa</taxon>
        <taxon>Spiralia</taxon>
        <taxon>Lophotrochozoa</taxon>
        <taxon>Mollusca</taxon>
        <taxon>Bivalvia</taxon>
        <taxon>Autobranchia</taxon>
        <taxon>Heteroconchia</taxon>
        <taxon>Palaeoheterodonta</taxon>
        <taxon>Unionida</taxon>
        <taxon>Unionoidea</taxon>
        <taxon>Unionidae</taxon>
        <taxon>Ambleminae</taxon>
        <taxon>Lampsilini</taxon>
        <taxon>Potamilus</taxon>
    </lineage>
</organism>
<feature type="domain" description="EGF-like" evidence="13">
    <location>
        <begin position="1720"/>
        <end position="1761"/>
    </location>
</feature>
<dbReference type="InterPro" id="IPR003886">
    <property type="entry name" value="NIDO_dom"/>
</dbReference>
<evidence type="ECO:0000313" key="17">
    <source>
        <dbReference type="Proteomes" id="UP001195483"/>
    </source>
</evidence>
<evidence type="ECO:0000259" key="15">
    <source>
        <dbReference type="PROSITE" id="PS51233"/>
    </source>
</evidence>
<feature type="transmembrane region" description="Helical" evidence="12">
    <location>
        <begin position="3279"/>
        <end position="3304"/>
    </location>
</feature>
<name>A0AAE0TGC2_9BIVA</name>
<evidence type="ECO:0000256" key="4">
    <source>
        <dbReference type="ARBA" id="ARBA00022536"/>
    </source>
</evidence>
<dbReference type="Gene3D" id="2.10.25.10">
    <property type="entry name" value="Laminin"/>
    <property type="match status" value="16"/>
</dbReference>
<evidence type="ECO:0000313" key="16">
    <source>
        <dbReference type="EMBL" id="KAK3609861.1"/>
    </source>
</evidence>
<dbReference type="GO" id="GO:0016020">
    <property type="term" value="C:membrane"/>
    <property type="evidence" value="ECO:0007669"/>
    <property type="project" value="UniProtKB-SubCell"/>
</dbReference>
<feature type="compositionally biased region" description="Low complexity" evidence="11">
    <location>
        <begin position="2681"/>
        <end position="2695"/>
    </location>
</feature>
<feature type="domain" description="EGF-like" evidence="13">
    <location>
        <begin position="1296"/>
        <end position="1336"/>
    </location>
</feature>
<dbReference type="PROSITE" id="PS50856">
    <property type="entry name" value="AMOP"/>
    <property type="match status" value="1"/>
</dbReference>
<dbReference type="PROSITE" id="PS01187">
    <property type="entry name" value="EGF_CA"/>
    <property type="match status" value="5"/>
</dbReference>
<feature type="domain" description="EGF-like" evidence="13">
    <location>
        <begin position="1762"/>
        <end position="1801"/>
    </location>
</feature>
<feature type="domain" description="EGF-like" evidence="13">
    <location>
        <begin position="1549"/>
        <end position="1589"/>
    </location>
</feature>
<feature type="region of interest" description="Disordered" evidence="11">
    <location>
        <begin position="2611"/>
        <end position="2630"/>
    </location>
</feature>
<evidence type="ECO:0000256" key="2">
    <source>
        <dbReference type="ARBA" id="ARBA00004613"/>
    </source>
</evidence>
<feature type="domain" description="EGF-like" evidence="13">
    <location>
        <begin position="1464"/>
        <end position="1505"/>
    </location>
</feature>
<feature type="region of interest" description="Disordered" evidence="11">
    <location>
        <begin position="2252"/>
        <end position="2271"/>
    </location>
</feature>
<feature type="disulfide bond" evidence="10">
    <location>
        <begin position="3074"/>
        <end position="3091"/>
    </location>
</feature>
<feature type="region of interest" description="Disordered" evidence="11">
    <location>
        <begin position="2667"/>
        <end position="2695"/>
    </location>
</feature>
<keyword evidence="8 10" id="KW-1015">Disulfide bond</keyword>
<feature type="domain" description="EGF-like" evidence="13">
    <location>
        <begin position="3063"/>
        <end position="3106"/>
    </location>
</feature>
<feature type="region of interest" description="Disordered" evidence="11">
    <location>
        <begin position="2967"/>
        <end position="2993"/>
    </location>
</feature>
<reference evidence="16" key="3">
    <citation type="submission" date="2023-05" db="EMBL/GenBank/DDBJ databases">
        <authorList>
            <person name="Smith C.H."/>
        </authorList>
    </citation>
    <scope>NUCLEOTIDE SEQUENCE</scope>
    <source>
        <strain evidence="16">CHS0354</strain>
        <tissue evidence="16">Mantle</tissue>
    </source>
</reference>
<feature type="compositionally biased region" description="Low complexity" evidence="11">
    <location>
        <begin position="2501"/>
        <end position="2511"/>
    </location>
</feature>
<dbReference type="SMART" id="SM00539">
    <property type="entry name" value="NIDO"/>
    <property type="match status" value="2"/>
</dbReference>
<feature type="domain" description="EGF-like" evidence="13">
    <location>
        <begin position="1887"/>
        <end position="1925"/>
    </location>
</feature>
<dbReference type="FunFam" id="2.10.25.10:FF:000014">
    <property type="entry name" value="Latent-transforming growth factor beta-binding protein 3"/>
    <property type="match status" value="1"/>
</dbReference>
<dbReference type="PANTHER" id="PTHR24039">
    <property type="entry name" value="FIBRILLIN-RELATED"/>
    <property type="match status" value="1"/>
</dbReference>
<protein>
    <recommendedName>
        <fullName evidence="18">Mucin-like protein</fullName>
    </recommendedName>
</protein>
<comment type="caution">
    <text evidence="10">Lacks conserved residue(s) required for the propagation of feature annotation.</text>
</comment>
<keyword evidence="9" id="KW-0325">Glycoprotein</keyword>
<dbReference type="InterPro" id="IPR018097">
    <property type="entry name" value="EGF_Ca-bd_CS"/>
</dbReference>
<feature type="region of interest" description="Disordered" evidence="11">
    <location>
        <begin position="2296"/>
        <end position="2318"/>
    </location>
</feature>
<dbReference type="SMART" id="SM00179">
    <property type="entry name" value="EGF_CA"/>
    <property type="match status" value="14"/>
</dbReference>
<dbReference type="InterPro" id="IPR000742">
    <property type="entry name" value="EGF"/>
</dbReference>
<evidence type="ECO:0000256" key="5">
    <source>
        <dbReference type="ARBA" id="ARBA00022729"/>
    </source>
</evidence>
<dbReference type="InterPro" id="IPR005533">
    <property type="entry name" value="AMOP_dom"/>
</dbReference>
<dbReference type="GO" id="GO:0005576">
    <property type="term" value="C:extracellular region"/>
    <property type="evidence" value="ECO:0007669"/>
    <property type="project" value="UniProtKB-SubCell"/>
</dbReference>
<feature type="domain" description="VWFD" evidence="15">
    <location>
        <begin position="791"/>
        <end position="999"/>
    </location>
</feature>
<keyword evidence="4 10" id="KW-0245">EGF-like domain</keyword>
<feature type="compositionally biased region" description="Low complexity" evidence="11">
    <location>
        <begin position="2879"/>
        <end position="2905"/>
    </location>
</feature>
<dbReference type="InterPro" id="IPR009030">
    <property type="entry name" value="Growth_fac_rcpt_cys_sf"/>
</dbReference>
<dbReference type="PROSITE" id="PS01186">
    <property type="entry name" value="EGF_2"/>
    <property type="match status" value="9"/>
</dbReference>
<dbReference type="SMART" id="SM00181">
    <property type="entry name" value="EGF"/>
    <property type="match status" value="23"/>
</dbReference>
<reference evidence="16" key="1">
    <citation type="journal article" date="2021" name="Genome Biol. Evol.">
        <title>A High-Quality Reference Genome for a Parasitic Bivalve with Doubly Uniparental Inheritance (Bivalvia: Unionida).</title>
        <authorList>
            <person name="Smith C.H."/>
        </authorList>
    </citation>
    <scope>NUCLEOTIDE SEQUENCE</scope>
    <source>
        <strain evidence="16">CHS0354</strain>
    </source>
</reference>
<evidence type="ECO:0000256" key="1">
    <source>
        <dbReference type="ARBA" id="ARBA00004370"/>
    </source>
</evidence>
<dbReference type="InterPro" id="IPR049883">
    <property type="entry name" value="NOTCH1_EGF-like"/>
</dbReference>
<proteinExistence type="predicted"/>
<evidence type="ECO:0000256" key="8">
    <source>
        <dbReference type="ARBA" id="ARBA00023157"/>
    </source>
</evidence>
<feature type="compositionally biased region" description="Polar residues" evidence="11">
    <location>
        <begin position="2226"/>
        <end position="2236"/>
    </location>
</feature>
<dbReference type="SMART" id="SM00216">
    <property type="entry name" value="VWD"/>
    <property type="match status" value="1"/>
</dbReference>
<dbReference type="Pfam" id="PF07645">
    <property type="entry name" value="EGF_CA"/>
    <property type="match status" value="12"/>
</dbReference>
<evidence type="ECO:0000256" key="11">
    <source>
        <dbReference type="SAM" id="MobiDB-lite"/>
    </source>
</evidence>
<dbReference type="GO" id="GO:0005509">
    <property type="term" value="F:calcium ion binding"/>
    <property type="evidence" value="ECO:0007669"/>
    <property type="project" value="InterPro"/>
</dbReference>
<feature type="region of interest" description="Disordered" evidence="11">
    <location>
        <begin position="2213"/>
        <end position="2236"/>
    </location>
</feature>
<dbReference type="FunFam" id="2.10.25.10:FF:000240">
    <property type="entry name" value="Vitamin K-dependent protein S"/>
    <property type="match status" value="1"/>
</dbReference>
<feature type="domain" description="AMOP" evidence="14">
    <location>
        <begin position="647"/>
        <end position="779"/>
    </location>
</feature>
<dbReference type="EMBL" id="JAEAOA010000935">
    <property type="protein sequence ID" value="KAK3609861.1"/>
    <property type="molecule type" value="Genomic_DNA"/>
</dbReference>
<keyword evidence="5" id="KW-0732">Signal</keyword>
<dbReference type="CDD" id="cd00054">
    <property type="entry name" value="EGF_CA"/>
    <property type="match status" value="8"/>
</dbReference>
<feature type="compositionally biased region" description="Polar residues" evidence="11">
    <location>
        <begin position="2296"/>
        <end position="2309"/>
    </location>
</feature>
<feature type="compositionally biased region" description="Low complexity" evidence="11">
    <location>
        <begin position="2453"/>
        <end position="2478"/>
    </location>
</feature>
<dbReference type="PROSITE" id="PS50026">
    <property type="entry name" value="EGF_3"/>
    <property type="match status" value="11"/>
</dbReference>
<feature type="compositionally biased region" description="Polar residues" evidence="11">
    <location>
        <begin position="2670"/>
        <end position="2679"/>
    </location>
</feature>
<dbReference type="PROSITE" id="PS51233">
    <property type="entry name" value="VWFD"/>
    <property type="match status" value="1"/>
</dbReference>
<dbReference type="SUPFAM" id="SSF57196">
    <property type="entry name" value="EGF/Laminin"/>
    <property type="match status" value="4"/>
</dbReference>
<keyword evidence="17" id="KW-1185">Reference proteome</keyword>
<feature type="domain" description="EGF-like" evidence="13">
    <location>
        <begin position="1971"/>
        <end position="2008"/>
    </location>
</feature>
<dbReference type="SUPFAM" id="SSF57184">
    <property type="entry name" value="Growth factor receptor domain"/>
    <property type="match status" value="5"/>
</dbReference>
<keyword evidence="7 12" id="KW-0472">Membrane</keyword>
<dbReference type="InterPro" id="IPR001846">
    <property type="entry name" value="VWF_type-D"/>
</dbReference>
<dbReference type="FunFam" id="2.10.25.10:FF:000139">
    <property type="entry name" value="Fibulin-1"/>
    <property type="match status" value="1"/>
</dbReference>
<keyword evidence="12" id="KW-1133">Transmembrane helix</keyword>
<feature type="compositionally biased region" description="Low complexity" evidence="11">
    <location>
        <begin position="2422"/>
        <end position="2444"/>
    </location>
</feature>
<accession>A0AAE0TGC2</accession>
<feature type="domain" description="EGF-like" evidence="13">
    <location>
        <begin position="1382"/>
        <end position="1420"/>
    </location>
</feature>
<dbReference type="InterPro" id="IPR000152">
    <property type="entry name" value="EGF-type_Asp/Asn_hydroxyl_site"/>
</dbReference>
<comment type="caution">
    <text evidence="16">The sequence shown here is derived from an EMBL/GenBank/DDBJ whole genome shotgun (WGS) entry which is preliminary data.</text>
</comment>
<keyword evidence="6" id="KW-0677">Repeat</keyword>
<evidence type="ECO:0000256" key="7">
    <source>
        <dbReference type="ARBA" id="ARBA00023136"/>
    </source>
</evidence>
<reference evidence="16" key="2">
    <citation type="journal article" date="2021" name="Genome Biol. Evol.">
        <title>Developing a high-quality reference genome for a parasitic bivalve with doubly uniparental inheritance (Bivalvia: Unionida).</title>
        <authorList>
            <person name="Smith C.H."/>
        </authorList>
    </citation>
    <scope>NUCLEOTIDE SEQUENCE</scope>
    <source>
        <strain evidence="16">CHS0354</strain>
        <tissue evidence="16">Mantle</tissue>
    </source>
</reference>
<feature type="compositionally biased region" description="Low complexity" evidence="11">
    <location>
        <begin position="2213"/>
        <end position="2225"/>
    </location>
</feature>
<evidence type="ECO:0000256" key="9">
    <source>
        <dbReference type="ARBA" id="ARBA00023180"/>
    </source>
</evidence>
<sequence length="3361" mass="364529">MSEGTKWKSSMEMILSIKNICVVAFMLVLVAVKAVTGSNTCVRACILGSDGRPTNCTDWLDRNTSTTTINPNFDASSATVSVFSNASTSTASVLSNASTFSTTNVHRDTPTFSTSIVDLNDSQTPISTRVITNTVISITNGVVSDARSSFSSVGGNAETSATENPAITSISSTTSAVRSSLSSTARSATTVSTNLQDYNFLYGTEYGDSTIRNVDDYCEYVPNSYHDLYVCSNGLVSLSGSYVYYTPSALTGTHGLSLVAPYHSDIDLRCEGCILYYHFYDTQLHGPISNYSNVRTAEGLVKRLSLRMDFTVRYLLIVTWDKVQHFPAGQNPSQRVSFQLVFASDGANTYAVYKYFPGQMNFSGNYDVFIGYLLPPDIYVQHSLSFATEAFRIDQHVQTQGIRGVLLYQLKGERIDTTNEEAFNYGTEHGDQMFGDVDDRCVKVENTYIFPLFNNLHSEIYVCSNGIVTIDGSHVSPNLPSDLNSVEFDILMPYFTDIELKHNGVVYYQVTDVTKDDQFKELENVIKAESYIRGIKTNARYFEVQFLLVVTWHRVTPYPAESRSNETMSFQLVLVSDGLETYVLYIYFENEMNLQENNAVIGYMTRPGRLVQHLYSSTPFSRNVSSLLRTRNRRGAIFYELTEFPNEDNVFRHTCIKWYARNNAGRVIFNRSMSEMPDCPCTLDFLQRDRRFTGLLFSQGDAQCSYMRPSWWFRPLGVGKTCCYGAFSDQYFVQAGSYAGGFIRYSPWFFNNWHIRDDLQMREYCCEKTDLCNLYRALRPIGNCYTTFPVSFANFWGDPHIETLDGRKYTFNGYGEYTMLTLNSGSTNFILQARTSRAQKANGNFSDATIFSAFAVKDDRGVQAHVELNSTKTGLLIFTKTGSSEIFDDYTMSFASEESLFAVDTENGSFLRENNRTAFTAVFSSGIFLTITLRLKMLSISVGIPSIFRGQTKGLLGNFDGDITNDFICANGTQLNNTITDREIFQFGESWTINGPDSVFRYPNGKHSADYSHRDFMPKFIDEADPLMVANATNICGEENQECIFDLVFTENEEVANETLRIQMEAETVRRQIENVAPYIEGPAIVEATINTTLTYTISGTDDGMIAYRFQTNDIGAKLQLNESCGAFVSFTMSVDVPIELRVIAEDNNGVVSNLCEPTIVFCSGCNNHGVCDFTTYRNDNRTTTKFKYARCICNPYWSGSDCDEDFDSCADSPCSALRTCTDYPPTVHQQQGIGYSCSNCPGGYSLSGDGKCIDIDECSTTNGGCEQTCQNTQGSYQCSCFSMFRIQSNGKTCKDIDECEESLSDCDHICLNTNGSYNCSCFPGFEYNVISRTCVTDEPPSVCSNLNCSNSTGCTIDGNGNATCFCKIGYHLSSDGSSCEDNDECIQNTCEQICTNTPGSFQCRCYAGFQMDNDKLTCKPCQPLTFGENCSQVCECSQGAERCDPVRGCICRAGWTGLACESDVNECRNPNICRDVLKSCANTNGSYACTCVDGYTMKENNVCSDVDECNDPELDVCEQECVNTAGGFYCTCEAGFIIDPQNNTRCKDIDECTNGQSGCKHICENTPGRFSCDCYYGYRLTSDRKTCEQVENPCATLGSFNCSQICVVTDHSSFCSCNQGYQLLEDSQSCKDINECSTEPLNQCSHQKRCLNNEGGYTCSCDIGFRLDKDGRTCHNCDDFHYGPDCSIPCNCGVGAVTCDPVAGCVCKNGWRGEKCTVDRNECNSIPSPCAGANALCINTNGSYICACKPGFRNTSIGCEDINECEDLLLNDCEQVCVNNEGSYTCNCELGFLQDEHNCHDINECAGQNNCSHSCENTHGGYRCACNDGFKLNHADKRTCLPKTLCQREAELACRIKGALCVEKHDTTECYCEKGYAFSRNETCEDLNECENNTCQEICYNIPGGYICSCNTGKTIARDGKTCTDCTDGKYGDGCNNNCSCNNTNTEKCSKVTGECTCMPGWQGPTCNMDLDECLNNSTCPKDSVCINTKGSYLCICQAGFMMTVSGDCMECDSRHFGADCTQECTCIAPNTETCDKVAGNCTCIESWAGQSCELKVTSSTTITTKAATNVMNTTIKTTLEPVTTTTEIATTFELVSLTASQNHTKSTTQENTVPLSTMSNAETREITESSSIVTTMTTAEISISSTTQTVTSPCSSTAIVTTTSTTTQDSDTKTTMTMPVQMNFTSITMSSIKATTITPEETTTISITETTSTLEPTTNSSTSVSPEPATSSVTITRTTLKPTILSSTAKEISTPETATESATTTSTETLEPTSAILSTVTTSAKSATEAASIMSTSTNTTAPEANISSSSTTNTKIHDLSTDMSTAAREATTTLLTTTMSTTPEQATIPTTKTTTRRLTQTTSVTLDATNISSEATISASHEPFITRSTSTTKKTSDATSITSTTTTATTSEVIITSSITETPTTPLASTTTSNANTTTTLQPSTMPKNTTSPISTATSSTTLARSTFDPTSTSSTSTAISVIETKTKSATTMSTEGTEPTATVSTTTTTAITEPTSIILTSANTITPGATIISSSTTNTSFPDLKETISTTLTNTIRELATTLSATTISTSEQTNMPSTTTTTATLNQTTVSFTTTTDIPLEAADASSKPTIASRPEPAITSSSSVTTKTSFPTAITSTTMIATPFDVTITSATKTAITAVPTTTPSNKETTATFETPPMSIPISTTTSSNTMIGTTLGPTTLSSTTTTNSVLDTTTKSTAILSTESSELTTMISTKTTTAIMEPNSTISTSTNTTSPESTIILSSTINTKTPNQTTNSLTAMTTTIREPTTTSPTTFISTTSELATILSTTATTTTPEKTMISSTTIAKTTLVVTYTSSSTTTIPATLDSAIKSSTLEPGTGTVTWNITSTTHGPATSVSTATTTTTTTTPGPTTAVSSTKTMTKIEASTASSTTATMKTFKPNTTSSATASIKTSTPTVTSSTLAPISTVLSVTGGNNTMTITTTPGPTSRATTTTTLQSTKTTPVTEVKTTRTPIYSTTSVSNITSEACQEDSFGSKCENECQCKRENSANPNQTCSPTNGTCICKRGWTGDCGEDIDECAAETNICHDKPNTGCHNLDGGYRCSCLIGFEENKNGSCVDAAGKETTTVPTIKAGQLGTRCSVTFNIQISVSINLNVRETYNHYEYAVRVSLEVFFASFLIQSSVQITVTSIRRGSLIVDYVLILENNEETKQQLTKAFEHLASGEPVSIDGKNATAKNLSFGNVSITNGTVGLCFLYQEIYGGCPDSYECLVENQVPACRQKKPVVSDSSAVIIGVGVGIPICILSIVLVVLAMYLRKRKREKSKYLESEHKTYSFDLHRMTTRFKGRHGAEDYSFFGQWPNYSGSQRTWNEC</sequence>
<evidence type="ECO:0008006" key="18">
    <source>
        <dbReference type="Google" id="ProtNLM"/>
    </source>
</evidence>
<feature type="compositionally biased region" description="Low complexity" evidence="11">
    <location>
        <begin position="2256"/>
        <end position="2271"/>
    </location>
</feature>
<feature type="domain" description="EGF-like" evidence="13">
    <location>
        <begin position="1802"/>
        <end position="1837"/>
    </location>
</feature>
<evidence type="ECO:0000256" key="10">
    <source>
        <dbReference type="PROSITE-ProRule" id="PRU00076"/>
    </source>
</evidence>
<keyword evidence="12" id="KW-0812">Transmembrane</keyword>
<keyword evidence="3" id="KW-0964">Secreted</keyword>
<gene>
    <name evidence="16" type="ORF">CHS0354_015052</name>
</gene>
<dbReference type="Pfam" id="PF06119">
    <property type="entry name" value="NIDO"/>
    <property type="match status" value="2"/>
</dbReference>
<feature type="disulfide bond" evidence="10">
    <location>
        <begin position="1806"/>
        <end position="1816"/>
    </location>
</feature>
<evidence type="ECO:0000256" key="3">
    <source>
        <dbReference type="ARBA" id="ARBA00022525"/>
    </source>
</evidence>
<evidence type="ECO:0000256" key="12">
    <source>
        <dbReference type="SAM" id="Phobius"/>
    </source>
</evidence>
<feature type="region of interest" description="Disordered" evidence="11">
    <location>
        <begin position="2872"/>
        <end position="2947"/>
    </location>
</feature>
<comment type="subcellular location">
    <subcellularLocation>
        <location evidence="1">Membrane</location>
    </subcellularLocation>
    <subcellularLocation>
        <location evidence="2">Secreted</location>
    </subcellularLocation>
</comment>
<evidence type="ECO:0000259" key="14">
    <source>
        <dbReference type="PROSITE" id="PS50856"/>
    </source>
</evidence>